<name>A0ACC6PLB8_9ACTN</name>
<organism evidence="1 2">
    <name type="scientific">Streptomyces achmelvichensis</name>
    <dbReference type="NCBI Taxonomy" id="3134111"/>
    <lineage>
        <taxon>Bacteria</taxon>
        <taxon>Bacillati</taxon>
        <taxon>Actinomycetota</taxon>
        <taxon>Actinomycetes</taxon>
        <taxon>Kitasatosporales</taxon>
        <taxon>Streptomycetaceae</taxon>
        <taxon>Streptomyces</taxon>
    </lineage>
</organism>
<accession>A0ACC6PLB8</accession>
<comment type="caution">
    <text evidence="1">The sequence shown here is derived from an EMBL/GenBank/DDBJ whole genome shotgun (WGS) entry which is preliminary data.</text>
</comment>
<dbReference type="EMBL" id="JBBKAJ010000011">
    <property type="protein sequence ID" value="MEJ8632268.1"/>
    <property type="molecule type" value="Genomic_DNA"/>
</dbReference>
<gene>
    <name evidence="1" type="ORF">WKI67_02155</name>
</gene>
<dbReference type="Proteomes" id="UP001377168">
    <property type="component" value="Unassembled WGS sequence"/>
</dbReference>
<keyword evidence="2" id="KW-1185">Reference proteome</keyword>
<evidence type="ECO:0000313" key="1">
    <source>
        <dbReference type="EMBL" id="MEJ8632268.1"/>
    </source>
</evidence>
<protein>
    <submittedName>
        <fullName evidence="1">Uncharacterized protein</fullName>
    </submittedName>
</protein>
<sequence>MTGQLATWMSLRRKPSRSRPRTPDLVRYQLRYAASVLAPLAAAGVRDLADVAPLQLRARPGVCA</sequence>
<reference evidence="1" key="1">
    <citation type="submission" date="2024-03" db="EMBL/GenBank/DDBJ databases">
        <title>Novel Streptomyces species of biotechnological and ecological value are a feature of Machair soil.</title>
        <authorList>
            <person name="Prole J.R."/>
            <person name="Goodfellow M."/>
            <person name="Allenby N."/>
            <person name="Ward A.C."/>
        </authorList>
    </citation>
    <scope>NUCLEOTIDE SEQUENCE</scope>
    <source>
        <strain evidence="1">MS2.AVA.5</strain>
    </source>
</reference>
<proteinExistence type="predicted"/>
<evidence type="ECO:0000313" key="2">
    <source>
        <dbReference type="Proteomes" id="UP001377168"/>
    </source>
</evidence>